<dbReference type="Proteomes" id="UP000269410">
    <property type="component" value="Unassembled WGS sequence"/>
</dbReference>
<evidence type="ECO:0000256" key="2">
    <source>
        <dbReference type="ARBA" id="ARBA00009840"/>
    </source>
</evidence>
<reference evidence="6 7" key="1">
    <citation type="submission" date="2018-10" db="EMBL/GenBank/DDBJ databases">
        <title>Thermophilic Lithotrophy and Phototrophy in an Intertidal, Iron-rich, Geothermal Spring.</title>
        <authorList>
            <person name="Ward L.M."/>
            <person name="Idei A."/>
            <person name="Nakagawa M."/>
            <person name="Ueno Y."/>
            <person name="Fischer W."/>
            <person name="Mcglynn S.E."/>
        </authorList>
    </citation>
    <scope>NUCLEOTIDE SEQUENCE [LARGE SCALE GENOMIC DNA]</scope>
    <source>
        <strain evidence="6">J137</strain>
    </source>
</reference>
<feature type="non-terminal residue" evidence="6">
    <location>
        <position position="331"/>
    </location>
</feature>
<dbReference type="PANTHER" id="PTHR30563">
    <property type="entry name" value="DNA RECOMBINATION PROTEIN RMUC"/>
    <property type="match status" value="1"/>
</dbReference>
<comment type="function">
    <text evidence="1">Involved in DNA recombination.</text>
</comment>
<comment type="caution">
    <text evidence="6">The sequence shown here is derived from an EMBL/GenBank/DDBJ whole genome shotgun (WGS) entry which is preliminary data.</text>
</comment>
<name>A0A3M0Z446_9BACT</name>
<evidence type="ECO:0000256" key="1">
    <source>
        <dbReference type="ARBA" id="ARBA00003416"/>
    </source>
</evidence>
<comment type="similarity">
    <text evidence="2">Belongs to the RmuC family.</text>
</comment>
<gene>
    <name evidence="6" type="ORF">D6810_02710</name>
</gene>
<accession>A0A3M0Z446</accession>
<evidence type="ECO:0000256" key="5">
    <source>
        <dbReference type="SAM" id="Coils"/>
    </source>
</evidence>
<evidence type="ECO:0000313" key="6">
    <source>
        <dbReference type="EMBL" id="RMD76888.1"/>
    </source>
</evidence>
<organism evidence="6 7">
    <name type="scientific">Candidatus Dojkabacteria bacterium</name>
    <dbReference type="NCBI Taxonomy" id="2099670"/>
    <lineage>
        <taxon>Bacteria</taxon>
        <taxon>Candidatus Dojkabacteria</taxon>
    </lineage>
</organism>
<protein>
    <submittedName>
        <fullName evidence="6">DNA recombination protein RmuC</fullName>
    </submittedName>
</protein>
<evidence type="ECO:0000256" key="4">
    <source>
        <dbReference type="ARBA" id="ARBA00023172"/>
    </source>
</evidence>
<dbReference type="AlphaFoldDB" id="A0A3M0Z446"/>
<dbReference type="InterPro" id="IPR003798">
    <property type="entry name" value="DNA_recombination_RmuC"/>
</dbReference>
<evidence type="ECO:0000256" key="3">
    <source>
        <dbReference type="ARBA" id="ARBA00023054"/>
    </source>
</evidence>
<proteinExistence type="inferred from homology"/>
<dbReference type="PANTHER" id="PTHR30563:SF0">
    <property type="entry name" value="DNA RECOMBINATION PROTEIN RMUC"/>
    <property type="match status" value="1"/>
</dbReference>
<keyword evidence="4" id="KW-0233">DNA recombination</keyword>
<dbReference type="Pfam" id="PF02646">
    <property type="entry name" value="RmuC"/>
    <property type="match status" value="1"/>
</dbReference>
<dbReference type="GO" id="GO:0006310">
    <property type="term" value="P:DNA recombination"/>
    <property type="evidence" value="ECO:0007669"/>
    <property type="project" value="UniProtKB-KW"/>
</dbReference>
<feature type="coiled-coil region" evidence="5">
    <location>
        <begin position="6"/>
        <end position="101"/>
    </location>
</feature>
<keyword evidence="3 5" id="KW-0175">Coiled coil</keyword>
<dbReference type="EMBL" id="RFKV01000086">
    <property type="protein sequence ID" value="RMD76888.1"/>
    <property type="molecule type" value="Genomic_DNA"/>
</dbReference>
<feature type="coiled-coil region" evidence="5">
    <location>
        <begin position="266"/>
        <end position="293"/>
    </location>
</feature>
<evidence type="ECO:0000313" key="7">
    <source>
        <dbReference type="Proteomes" id="UP000269410"/>
    </source>
</evidence>
<sequence>MNRSQNEKLDRAIKELNDGLRNQDKTLYEKIYELNRILNDQLQKNNLSLTKQFEIAQKNSKESTEMAVKTLREITEKLVKLEETNKQIVGFSSQLQSLENVLRNTKQRGVLGEYFLENLLQNVLTPNSYQMQYKFKNGEIVDAVVFVKDKLVPIDSKFSLANYNRIIEETDERKKEELQKNFKLELKKRIDETSKYIRPEEGTTEFAFMFLPAEGIYYDLMINKFGALKIDTEEVMNYAFNEKRVIIVSPTSFLAYLQTVMQGLRALQIEESAKEIRKNVELLQKHLLAHEENLKKMGRALGTAVKSYDETMKEFIKIDKDVLKITGESLQ</sequence>